<proteinExistence type="predicted"/>
<sequence length="640" mass="69095">MTNLPAAYPAIDDHGLIGDLRTCALVAGDGTVDWFCPGRFDEPSVFGAVLDSERGGAFRIWVEGATSSQSYVPRSAVLVTRFETPDGAVGEVVDFMVPEEARASRTAAPAQGRATGATMLYRIVRAVSGDVQFSVDCRPRFDYGLSSGTIKSVRLGGSPVAVFSGPDRTLSLLSTAPLTVSGGTDGSGVDPAHAGAATAEVLLGPGEAAAFILVADLDEPDGWQPDVAAEVERSLEEVLIFWHGWLAECTYRGRWTDAVHRSAITLKLLTHAPTGAIVAAPTTALPEEVGGPRNWDYRYTWIRDGSFTSRALLDLGFHDEAEAFARWVTDRLAEGPTPLGEALHIMYRVDGTSDLVETELPHLEGYRQSAPVHIGNGASEQLQLDVYGEFLYSLSATDHLQSPEGQAAVSRLLDWLVENWARPDEGIWETRGGRRDFTYSRVMCWVAFEYGLRIAPTHENAGMWAVMAHSIAAEINAQGWDEKQQSYVQSYGDGAMDAAILFMPFVGFLSPADPRWASTLAAIEQGLVHDGLCHRYRLSEYSDGLAGDESSFDLCTMMYYVALAQGGAVERAQELFEKFLGHAGPTGLFSEELTPDGEQIGNYPQGFTHLGVIWAALALDAALDAELEAARGTAHLVPAN</sequence>
<gene>
    <name evidence="3" type="ORF">KGQ19_36165</name>
</gene>
<dbReference type="PANTHER" id="PTHR31616">
    <property type="entry name" value="TREHALASE"/>
    <property type="match status" value="1"/>
</dbReference>
<dbReference type="EMBL" id="JAAFYZ010000181">
    <property type="protein sequence ID" value="MBS2552306.1"/>
    <property type="molecule type" value="Genomic_DNA"/>
</dbReference>
<protein>
    <submittedName>
        <fullName evidence="3">Glycoside hydrolase family 15 protein</fullName>
    </submittedName>
</protein>
<organism evidence="3 4">
    <name type="scientific">Catenulispora pinistramenti</name>
    <dbReference type="NCBI Taxonomy" id="2705254"/>
    <lineage>
        <taxon>Bacteria</taxon>
        <taxon>Bacillati</taxon>
        <taxon>Actinomycetota</taxon>
        <taxon>Actinomycetes</taxon>
        <taxon>Catenulisporales</taxon>
        <taxon>Catenulisporaceae</taxon>
        <taxon>Catenulispora</taxon>
    </lineage>
</organism>
<feature type="domain" description="Trehalase-like N-terminal" evidence="2">
    <location>
        <begin position="9"/>
        <end position="151"/>
    </location>
</feature>
<evidence type="ECO:0000259" key="1">
    <source>
        <dbReference type="Pfam" id="PF00723"/>
    </source>
</evidence>
<accession>A0ABS5L1X1</accession>
<dbReference type="InterPro" id="IPR008928">
    <property type="entry name" value="6-hairpin_glycosidase_sf"/>
</dbReference>
<dbReference type="Proteomes" id="UP000730482">
    <property type="component" value="Unassembled WGS sequence"/>
</dbReference>
<dbReference type="PANTHER" id="PTHR31616:SF0">
    <property type="entry name" value="GLUCAN 1,4-ALPHA-GLUCOSIDASE"/>
    <property type="match status" value="1"/>
</dbReference>
<keyword evidence="3" id="KW-0378">Hydrolase</keyword>
<dbReference type="InterPro" id="IPR012341">
    <property type="entry name" value="6hp_glycosidase-like_sf"/>
</dbReference>
<dbReference type="Pfam" id="PF00723">
    <property type="entry name" value="Glyco_hydro_15"/>
    <property type="match status" value="1"/>
</dbReference>
<dbReference type="RefSeq" id="WP_212017755.1">
    <property type="nucleotide sequence ID" value="NZ_JAAFYZ010000181.1"/>
</dbReference>
<reference evidence="3 4" key="1">
    <citation type="submission" date="2020-02" db="EMBL/GenBank/DDBJ databases">
        <title>Acidophilic actinobacteria isolated from forest soil.</title>
        <authorList>
            <person name="Golinska P."/>
        </authorList>
    </citation>
    <scope>NUCLEOTIDE SEQUENCE [LARGE SCALE GENOMIC DNA]</scope>
    <source>
        <strain evidence="3 4">NL8</strain>
    </source>
</reference>
<evidence type="ECO:0000259" key="2">
    <source>
        <dbReference type="Pfam" id="PF19291"/>
    </source>
</evidence>
<keyword evidence="4" id="KW-1185">Reference proteome</keyword>
<dbReference type="InterPro" id="IPR045582">
    <property type="entry name" value="Trehalase-like_N"/>
</dbReference>
<name>A0ABS5L1X1_9ACTN</name>
<dbReference type="InterPro" id="IPR011613">
    <property type="entry name" value="GH15-like"/>
</dbReference>
<dbReference type="GO" id="GO:0016787">
    <property type="term" value="F:hydrolase activity"/>
    <property type="evidence" value="ECO:0007669"/>
    <property type="project" value="UniProtKB-KW"/>
</dbReference>
<comment type="caution">
    <text evidence="3">The sequence shown here is derived from an EMBL/GenBank/DDBJ whole genome shotgun (WGS) entry which is preliminary data.</text>
</comment>
<feature type="domain" description="GH15-like" evidence="1">
    <location>
        <begin position="256"/>
        <end position="616"/>
    </location>
</feature>
<evidence type="ECO:0000313" key="4">
    <source>
        <dbReference type="Proteomes" id="UP000730482"/>
    </source>
</evidence>
<evidence type="ECO:0000313" key="3">
    <source>
        <dbReference type="EMBL" id="MBS2552306.1"/>
    </source>
</evidence>
<dbReference type="Pfam" id="PF19291">
    <property type="entry name" value="TREH_N"/>
    <property type="match status" value="1"/>
</dbReference>
<dbReference type="Gene3D" id="1.50.10.10">
    <property type="match status" value="1"/>
</dbReference>
<dbReference type="SUPFAM" id="SSF48208">
    <property type="entry name" value="Six-hairpin glycosidases"/>
    <property type="match status" value="1"/>
</dbReference>